<keyword evidence="2" id="KW-1185">Reference proteome</keyword>
<dbReference type="EMBL" id="JACGWO010000001">
    <property type="protein sequence ID" value="KAK4437229.1"/>
    <property type="molecule type" value="Genomic_DNA"/>
</dbReference>
<gene>
    <name evidence="1" type="ORF">Salat_0056800</name>
</gene>
<evidence type="ECO:0000313" key="2">
    <source>
        <dbReference type="Proteomes" id="UP001293254"/>
    </source>
</evidence>
<sequence>MAVAAYATLRSLSHVLDNLQHPARLRRLHVDTNQIQSLQEKVEFLLDFLEAHSQRISKEIGDLGRQIADAAAEAEEVVDHKVIGQIDSLTKELTMMVKEECVDVQEEQRIVFVPVGSPEVHLCSGNTSTMVGFDEHLERIVDELTGGEPISKSSQL</sequence>
<name>A0AAE1YVT1_9LAMI</name>
<reference evidence="1" key="1">
    <citation type="submission" date="2020-06" db="EMBL/GenBank/DDBJ databases">
        <authorList>
            <person name="Li T."/>
            <person name="Hu X."/>
            <person name="Zhang T."/>
            <person name="Song X."/>
            <person name="Zhang H."/>
            <person name="Dai N."/>
            <person name="Sheng W."/>
            <person name="Hou X."/>
            <person name="Wei L."/>
        </authorList>
    </citation>
    <scope>NUCLEOTIDE SEQUENCE</scope>
    <source>
        <strain evidence="1">3651</strain>
        <tissue evidence="1">Leaf</tissue>
    </source>
</reference>
<dbReference type="AlphaFoldDB" id="A0AAE1YVT1"/>
<dbReference type="Gene3D" id="1.20.5.4130">
    <property type="match status" value="1"/>
</dbReference>
<protein>
    <submittedName>
        <fullName evidence="1">Uncharacterized protein</fullName>
    </submittedName>
</protein>
<proteinExistence type="predicted"/>
<evidence type="ECO:0000313" key="1">
    <source>
        <dbReference type="EMBL" id="KAK4437229.1"/>
    </source>
</evidence>
<comment type="caution">
    <text evidence="1">The sequence shown here is derived from an EMBL/GenBank/DDBJ whole genome shotgun (WGS) entry which is preliminary data.</text>
</comment>
<reference evidence="1" key="2">
    <citation type="journal article" date="2024" name="Plant">
        <title>Genomic evolution and insights into agronomic trait innovations of Sesamum species.</title>
        <authorList>
            <person name="Miao H."/>
            <person name="Wang L."/>
            <person name="Qu L."/>
            <person name="Liu H."/>
            <person name="Sun Y."/>
            <person name="Le M."/>
            <person name="Wang Q."/>
            <person name="Wei S."/>
            <person name="Zheng Y."/>
            <person name="Lin W."/>
            <person name="Duan Y."/>
            <person name="Cao H."/>
            <person name="Xiong S."/>
            <person name="Wang X."/>
            <person name="Wei L."/>
            <person name="Li C."/>
            <person name="Ma Q."/>
            <person name="Ju M."/>
            <person name="Zhao R."/>
            <person name="Li G."/>
            <person name="Mu C."/>
            <person name="Tian Q."/>
            <person name="Mei H."/>
            <person name="Zhang T."/>
            <person name="Gao T."/>
            <person name="Zhang H."/>
        </authorList>
    </citation>
    <scope>NUCLEOTIDE SEQUENCE</scope>
    <source>
        <strain evidence="1">3651</strain>
    </source>
</reference>
<accession>A0AAE1YVT1</accession>
<organism evidence="1 2">
    <name type="scientific">Sesamum alatum</name>
    <dbReference type="NCBI Taxonomy" id="300844"/>
    <lineage>
        <taxon>Eukaryota</taxon>
        <taxon>Viridiplantae</taxon>
        <taxon>Streptophyta</taxon>
        <taxon>Embryophyta</taxon>
        <taxon>Tracheophyta</taxon>
        <taxon>Spermatophyta</taxon>
        <taxon>Magnoliopsida</taxon>
        <taxon>eudicotyledons</taxon>
        <taxon>Gunneridae</taxon>
        <taxon>Pentapetalae</taxon>
        <taxon>asterids</taxon>
        <taxon>lamiids</taxon>
        <taxon>Lamiales</taxon>
        <taxon>Pedaliaceae</taxon>
        <taxon>Sesamum</taxon>
    </lineage>
</organism>
<dbReference type="Proteomes" id="UP001293254">
    <property type="component" value="Unassembled WGS sequence"/>
</dbReference>